<accession>A0A7Z0DLF1</accession>
<gene>
    <name evidence="5" type="ORF">BJ988_002388</name>
</gene>
<proteinExistence type="predicted"/>
<dbReference type="InterPro" id="IPR041698">
    <property type="entry name" value="Methyltransf_25"/>
</dbReference>
<dbReference type="RefSeq" id="WP_179658191.1">
    <property type="nucleotide sequence ID" value="NZ_JACBZR010000001.1"/>
</dbReference>
<evidence type="ECO:0000256" key="3">
    <source>
        <dbReference type="ARBA" id="ARBA00022691"/>
    </source>
</evidence>
<keyword evidence="6" id="KW-1185">Reference proteome</keyword>
<dbReference type="PANTHER" id="PTHR43464:SF19">
    <property type="entry name" value="UBIQUINONE BIOSYNTHESIS O-METHYLTRANSFERASE, MITOCHONDRIAL"/>
    <property type="match status" value="1"/>
</dbReference>
<dbReference type="CDD" id="cd02440">
    <property type="entry name" value="AdoMet_MTases"/>
    <property type="match status" value="1"/>
</dbReference>
<dbReference type="InterPro" id="IPR029063">
    <property type="entry name" value="SAM-dependent_MTases_sf"/>
</dbReference>
<dbReference type="Proteomes" id="UP000564496">
    <property type="component" value="Unassembled WGS sequence"/>
</dbReference>
<dbReference type="AlphaFoldDB" id="A0A7Z0DLF1"/>
<dbReference type="EMBL" id="JACBZR010000001">
    <property type="protein sequence ID" value="NYI77740.1"/>
    <property type="molecule type" value="Genomic_DNA"/>
</dbReference>
<dbReference type="GO" id="GO:0032259">
    <property type="term" value="P:methylation"/>
    <property type="evidence" value="ECO:0007669"/>
    <property type="project" value="UniProtKB-KW"/>
</dbReference>
<organism evidence="5 6">
    <name type="scientific">Nocardioides panzhihuensis</name>
    <dbReference type="NCBI Taxonomy" id="860243"/>
    <lineage>
        <taxon>Bacteria</taxon>
        <taxon>Bacillati</taxon>
        <taxon>Actinomycetota</taxon>
        <taxon>Actinomycetes</taxon>
        <taxon>Propionibacteriales</taxon>
        <taxon>Nocardioidaceae</taxon>
        <taxon>Nocardioides</taxon>
    </lineage>
</organism>
<protein>
    <submittedName>
        <fullName evidence="5">S-adenosylmethionine-dependent methyltransferase</fullName>
    </submittedName>
</protein>
<keyword evidence="1 5" id="KW-0489">Methyltransferase</keyword>
<name>A0A7Z0DLF1_9ACTN</name>
<dbReference type="Gene3D" id="3.40.50.150">
    <property type="entry name" value="Vaccinia Virus protein VP39"/>
    <property type="match status" value="1"/>
</dbReference>
<reference evidence="5 6" key="1">
    <citation type="submission" date="2020-07" db="EMBL/GenBank/DDBJ databases">
        <title>Sequencing the genomes of 1000 actinobacteria strains.</title>
        <authorList>
            <person name="Klenk H.-P."/>
        </authorList>
    </citation>
    <scope>NUCLEOTIDE SEQUENCE [LARGE SCALE GENOMIC DNA]</scope>
    <source>
        <strain evidence="5 6">DSM 26487</strain>
    </source>
</reference>
<keyword evidence="3" id="KW-0949">S-adenosyl-L-methionine</keyword>
<dbReference type="GO" id="GO:0008168">
    <property type="term" value="F:methyltransferase activity"/>
    <property type="evidence" value="ECO:0007669"/>
    <property type="project" value="UniProtKB-KW"/>
</dbReference>
<comment type="caution">
    <text evidence="5">The sequence shown here is derived from an EMBL/GenBank/DDBJ whole genome shotgun (WGS) entry which is preliminary data.</text>
</comment>
<evidence type="ECO:0000313" key="6">
    <source>
        <dbReference type="Proteomes" id="UP000564496"/>
    </source>
</evidence>
<evidence type="ECO:0000259" key="4">
    <source>
        <dbReference type="Pfam" id="PF13649"/>
    </source>
</evidence>
<sequence length="257" mass="28061">MTDVFSDKLEQWRAYTETPWARIRYTVIEEILAGQCAELAENQGERLRILDVGGGDGMDSLPLALAGHEVTILDPSASWLAEAERRAAEAGALLTTLVGGLDELSEGEWDLVLCHFVLHYRPADAGDVRRLAAAVRPGGRLSVMVPNPASMVLRQLVTDGPEAALTELHADTKRTVTFDHDVRKVSAPDLEAELAAAGLRLTGRFGTRIANDLLTDNEAKNDPAYFDALLELERALCDQEPFVRIAGMYQLVAERPG</sequence>
<dbReference type="SUPFAM" id="SSF53335">
    <property type="entry name" value="S-adenosyl-L-methionine-dependent methyltransferases"/>
    <property type="match status" value="1"/>
</dbReference>
<dbReference type="PANTHER" id="PTHR43464">
    <property type="entry name" value="METHYLTRANSFERASE"/>
    <property type="match status" value="1"/>
</dbReference>
<evidence type="ECO:0000256" key="2">
    <source>
        <dbReference type="ARBA" id="ARBA00022679"/>
    </source>
</evidence>
<keyword evidence="2 5" id="KW-0808">Transferase</keyword>
<feature type="domain" description="Methyltransferase" evidence="4">
    <location>
        <begin position="49"/>
        <end position="139"/>
    </location>
</feature>
<evidence type="ECO:0000256" key="1">
    <source>
        <dbReference type="ARBA" id="ARBA00022603"/>
    </source>
</evidence>
<evidence type="ECO:0000313" key="5">
    <source>
        <dbReference type="EMBL" id="NYI77740.1"/>
    </source>
</evidence>
<dbReference type="Pfam" id="PF13649">
    <property type="entry name" value="Methyltransf_25"/>
    <property type="match status" value="1"/>
</dbReference>